<proteinExistence type="inferred from homology"/>
<feature type="binding site" evidence="10">
    <location>
        <position position="413"/>
    </location>
    <ligand>
        <name>ATP</name>
        <dbReference type="ChEBI" id="CHEBI:30616"/>
    </ligand>
</feature>
<comment type="function">
    <text evidence="9 10">Key enzyme in the regulation of glycerol uptake and metabolism. Catalyzes the phosphorylation of glycerol to yield sn-glycerol 3-phosphate.</text>
</comment>
<name>A0A2P6FET6_9MOLU</name>
<feature type="binding site" evidence="10">
    <location>
        <position position="413"/>
    </location>
    <ligand>
        <name>ADP</name>
        <dbReference type="ChEBI" id="CHEBI:456216"/>
    </ligand>
</feature>
<dbReference type="OrthoDB" id="9805576at2"/>
<dbReference type="RefSeq" id="WP_040093872.1">
    <property type="nucleotide sequence ID" value="NZ_CM020866.1"/>
</dbReference>
<dbReference type="Pfam" id="PF00370">
    <property type="entry name" value="FGGY_N"/>
    <property type="match status" value="1"/>
</dbReference>
<feature type="binding site" evidence="10">
    <location>
        <position position="134"/>
    </location>
    <ligand>
        <name>glycerol</name>
        <dbReference type="ChEBI" id="CHEBI:17754"/>
    </ligand>
</feature>
<accession>A0A2P6FET6</accession>
<evidence type="ECO:0000256" key="1">
    <source>
        <dbReference type="ARBA" id="ARBA00005190"/>
    </source>
</evidence>
<dbReference type="PANTHER" id="PTHR10196:SF69">
    <property type="entry name" value="GLYCEROL KINASE"/>
    <property type="match status" value="1"/>
</dbReference>
<dbReference type="CDD" id="cd07786">
    <property type="entry name" value="FGGY_EcGK_like"/>
    <property type="match status" value="1"/>
</dbReference>
<evidence type="ECO:0000256" key="6">
    <source>
        <dbReference type="ARBA" id="ARBA00022798"/>
    </source>
</evidence>
<comment type="similarity">
    <text evidence="2 10 11">Belongs to the FGGY kinase family.</text>
</comment>
<dbReference type="SUPFAM" id="SSF53067">
    <property type="entry name" value="Actin-like ATPase domain"/>
    <property type="match status" value="2"/>
</dbReference>
<dbReference type="UniPathway" id="UPA00618">
    <property type="reaction ID" value="UER00672"/>
</dbReference>
<feature type="binding site" evidence="10">
    <location>
        <position position="134"/>
    </location>
    <ligand>
        <name>sn-glycerol 3-phosphate</name>
        <dbReference type="ChEBI" id="CHEBI:57597"/>
    </ligand>
</feature>
<feature type="binding site" evidence="10">
    <location>
        <position position="248"/>
    </location>
    <ligand>
        <name>glycerol</name>
        <dbReference type="ChEBI" id="CHEBI:17754"/>
    </ligand>
</feature>
<keyword evidence="6 10" id="KW-0319">Glycerol metabolism</keyword>
<dbReference type="NCBIfam" id="TIGR01311">
    <property type="entry name" value="glycerol_kin"/>
    <property type="match status" value="1"/>
</dbReference>
<feature type="binding site" evidence="10">
    <location>
        <position position="316"/>
    </location>
    <ligand>
        <name>ATP</name>
        <dbReference type="ChEBI" id="CHEBI:30616"/>
    </ligand>
</feature>
<evidence type="ECO:0000313" key="15">
    <source>
        <dbReference type="Proteomes" id="UP000031565"/>
    </source>
</evidence>
<evidence type="ECO:0000256" key="3">
    <source>
        <dbReference type="ARBA" id="ARBA00022679"/>
    </source>
</evidence>
<keyword evidence="3 10" id="KW-0808">Transferase</keyword>
<evidence type="ECO:0000256" key="2">
    <source>
        <dbReference type="ARBA" id="ARBA00009156"/>
    </source>
</evidence>
<dbReference type="PROSITE" id="PS00445">
    <property type="entry name" value="FGGY_KINASES_2"/>
    <property type="match status" value="1"/>
</dbReference>
<sequence length="503" mass="56388">MPKYIISLDEGTTSCRTLVINHKGEIVASNALEFSQIFPKAGWVEHNAVEIWNSQRTTLVQSVNKAKIKPEDIVGIGITNQRETVVMWDKRSGLPIYNAIVWQDRRTTKYCDELIAQGKSELVQTKTGLIINPYFSATKIKWILDNVEGARQLAKDNNLLFGTIDTWLIYRLTGGKTHITDSTNASRTMLFNIHTKEWDDELLTLMDIPKSILPTVKSSSEVYGHTFPGLLSKETDVQIPIASAIGDQQAALFGQLCLEPGEVKNTYGTGCFILMNTGQTPIKSNNGLLTTIALDYKGTITYALEGSVFVAGAAVQWLRDQIKIIYHASETDWYTNLVKDDQQLYVVPSFTGLGSPYWDSYSRGAIFGLERGTKREHLVKATLESLAYQSYDVIMAMAEDLKKPIKRIKVDGGASRNEYLMQFQADITQVEVIRPKSIETTAMGAAFLAGLAVDFWTSRDEIKQILNVDKTYHAKLDQAIVQKLLKGWKVAVNRTLNWLKDIE</sequence>
<dbReference type="Gene3D" id="3.30.420.40">
    <property type="match status" value="2"/>
</dbReference>
<evidence type="ECO:0000256" key="9">
    <source>
        <dbReference type="ARBA" id="ARBA00054633"/>
    </source>
</evidence>
<dbReference type="HAMAP" id="MF_00186">
    <property type="entry name" value="Glycerol_kin"/>
    <property type="match status" value="1"/>
</dbReference>
<feature type="binding site" evidence="10">
    <location>
        <position position="82"/>
    </location>
    <ligand>
        <name>glycerol</name>
        <dbReference type="ChEBI" id="CHEBI:17754"/>
    </ligand>
</feature>
<keyword evidence="5 10" id="KW-0418">Kinase</keyword>
<dbReference type="FunFam" id="3.30.420.40:FF:000008">
    <property type="entry name" value="Glycerol kinase"/>
    <property type="match status" value="1"/>
</dbReference>
<protein>
    <recommendedName>
        <fullName evidence="10">Glycerol kinase</fullName>
        <ecNumber evidence="10">2.7.1.30</ecNumber>
    </recommendedName>
    <alternativeName>
        <fullName evidence="10">ATP:glycerol 3-phosphotransferase</fullName>
    </alternativeName>
    <alternativeName>
        <fullName evidence="10">Glycerokinase</fullName>
        <shortName evidence="10">GK</shortName>
    </alternativeName>
</protein>
<feature type="binding site" evidence="10">
    <location>
        <position position="12"/>
    </location>
    <ligand>
        <name>sn-glycerol 3-phosphate</name>
        <dbReference type="ChEBI" id="CHEBI:57597"/>
    </ligand>
</feature>
<dbReference type="InterPro" id="IPR000577">
    <property type="entry name" value="Carb_kinase_FGGY"/>
</dbReference>
<evidence type="ECO:0000313" key="14">
    <source>
        <dbReference type="EMBL" id="PQM31975.1"/>
    </source>
</evidence>
<evidence type="ECO:0000256" key="11">
    <source>
        <dbReference type="RuleBase" id="RU003733"/>
    </source>
</evidence>
<feature type="binding site" evidence="10">
    <location>
        <position position="269"/>
    </location>
    <ligand>
        <name>ATP</name>
        <dbReference type="ChEBI" id="CHEBI:30616"/>
    </ligand>
</feature>
<dbReference type="PANTHER" id="PTHR10196">
    <property type="entry name" value="SUGAR KINASE"/>
    <property type="match status" value="1"/>
</dbReference>
<evidence type="ECO:0000256" key="10">
    <source>
        <dbReference type="HAMAP-Rule" id="MF_00186"/>
    </source>
</evidence>
<reference evidence="14 15" key="1">
    <citation type="journal article" date="2015" name="MBio">
        <title>Genome sequence of the Drosophila melanogaster male-killing Spiroplasma strain MSRO endosymbiont.</title>
        <authorList>
            <person name="Paredes J.C."/>
            <person name="Herren J.K."/>
            <person name="Schupfer F."/>
            <person name="Marin R."/>
            <person name="Claverol S."/>
            <person name="Kuo C.H."/>
            <person name="Lemaitre B."/>
            <person name="Beven L."/>
        </authorList>
    </citation>
    <scope>NUCLEOTIDE SEQUENCE [LARGE SCALE GENOMIC DNA]</scope>
    <source>
        <strain evidence="14 15">MSRO</strain>
    </source>
</reference>
<organism evidence="14 15">
    <name type="scientific">Spiroplasma poulsonii</name>
    <dbReference type="NCBI Taxonomy" id="2138"/>
    <lineage>
        <taxon>Bacteria</taxon>
        <taxon>Bacillati</taxon>
        <taxon>Mycoplasmatota</taxon>
        <taxon>Mollicutes</taxon>
        <taxon>Entomoplasmatales</taxon>
        <taxon>Spiroplasmataceae</taxon>
        <taxon>Spiroplasma</taxon>
    </lineage>
</organism>
<keyword evidence="4 10" id="KW-0547">Nucleotide-binding</keyword>
<feature type="binding site" evidence="10">
    <location>
        <position position="417"/>
    </location>
    <ligand>
        <name>ADP</name>
        <dbReference type="ChEBI" id="CHEBI:456216"/>
    </ligand>
</feature>
<evidence type="ECO:0000259" key="13">
    <source>
        <dbReference type="Pfam" id="PF02782"/>
    </source>
</evidence>
<dbReference type="InterPro" id="IPR043129">
    <property type="entry name" value="ATPase_NBD"/>
</dbReference>
<comment type="caution">
    <text evidence="14">The sequence shown here is derived from an EMBL/GenBank/DDBJ whole genome shotgun (WGS) entry which is preliminary data.</text>
</comment>
<feature type="binding site" evidence="10">
    <location>
        <position position="83"/>
    </location>
    <ligand>
        <name>glycerol</name>
        <dbReference type="ChEBI" id="CHEBI:17754"/>
    </ligand>
</feature>
<dbReference type="EMBL" id="JTLV02000001">
    <property type="protein sequence ID" value="PQM31975.1"/>
    <property type="molecule type" value="Genomic_DNA"/>
</dbReference>
<dbReference type="GO" id="GO:0005829">
    <property type="term" value="C:cytosol"/>
    <property type="evidence" value="ECO:0007669"/>
    <property type="project" value="UniProtKB-ARBA"/>
</dbReference>
<feature type="binding site" evidence="10">
    <location>
        <position position="247"/>
    </location>
    <ligand>
        <name>sn-glycerol 3-phosphate</name>
        <dbReference type="ChEBI" id="CHEBI:57597"/>
    </ligand>
</feature>
<dbReference type="GO" id="GO:0019563">
    <property type="term" value="P:glycerol catabolic process"/>
    <property type="evidence" value="ECO:0007669"/>
    <property type="project" value="UniProtKB-UniRule"/>
</dbReference>
<dbReference type="InterPro" id="IPR018483">
    <property type="entry name" value="Carb_kinase_FGGY_CS"/>
</dbReference>
<dbReference type="Pfam" id="PF02782">
    <property type="entry name" value="FGGY_C"/>
    <property type="match status" value="1"/>
</dbReference>
<dbReference type="STRING" id="2138.SMSRO_v1c16780"/>
<feature type="binding site" evidence="10">
    <location>
        <position position="13"/>
    </location>
    <ligand>
        <name>ATP</name>
        <dbReference type="ChEBI" id="CHEBI:30616"/>
    </ligand>
</feature>
<dbReference type="InterPro" id="IPR005999">
    <property type="entry name" value="Glycerol_kin"/>
</dbReference>
<dbReference type="GO" id="GO:0004370">
    <property type="term" value="F:glycerol kinase activity"/>
    <property type="evidence" value="ECO:0007669"/>
    <property type="project" value="UniProtKB-UniRule"/>
</dbReference>
<evidence type="ECO:0000256" key="5">
    <source>
        <dbReference type="ARBA" id="ARBA00022777"/>
    </source>
</evidence>
<feature type="binding site" evidence="10">
    <location>
        <position position="12"/>
    </location>
    <ligand>
        <name>ADP</name>
        <dbReference type="ChEBI" id="CHEBI:456216"/>
    </ligand>
</feature>
<dbReference type="EC" id="2.7.1.30" evidence="10"/>
<comment type="activity regulation">
    <text evidence="10">Inhibited by fructose 1,6-bisphosphate (FBP).</text>
</comment>
<feature type="binding site" evidence="10">
    <location>
        <position position="312"/>
    </location>
    <ligand>
        <name>ATP</name>
        <dbReference type="ChEBI" id="CHEBI:30616"/>
    </ligand>
</feature>
<feature type="binding site" evidence="10">
    <location>
        <position position="312"/>
    </location>
    <ligand>
        <name>ADP</name>
        <dbReference type="ChEBI" id="CHEBI:456216"/>
    </ligand>
</feature>
<dbReference type="Proteomes" id="UP000031565">
    <property type="component" value="Unassembled WGS sequence"/>
</dbReference>
<dbReference type="GO" id="GO:0005524">
    <property type="term" value="F:ATP binding"/>
    <property type="evidence" value="ECO:0007669"/>
    <property type="project" value="UniProtKB-UniRule"/>
</dbReference>
<evidence type="ECO:0000256" key="4">
    <source>
        <dbReference type="ARBA" id="ARBA00022741"/>
    </source>
</evidence>
<feature type="domain" description="Carbohydrate kinase FGGY N-terminal" evidence="12">
    <location>
        <begin position="4"/>
        <end position="254"/>
    </location>
</feature>
<dbReference type="InterPro" id="IPR018484">
    <property type="entry name" value="FGGY_N"/>
</dbReference>
<comment type="pathway">
    <text evidence="1 10">Polyol metabolism; glycerol degradation via glycerol kinase pathway; sn-glycerol 3-phosphate from glycerol: step 1/1.</text>
</comment>
<evidence type="ECO:0000256" key="8">
    <source>
        <dbReference type="ARBA" id="ARBA00052101"/>
    </source>
</evidence>
<comment type="catalytic activity">
    <reaction evidence="8 10">
        <text>glycerol + ATP = sn-glycerol 3-phosphate + ADP + H(+)</text>
        <dbReference type="Rhea" id="RHEA:21644"/>
        <dbReference type="ChEBI" id="CHEBI:15378"/>
        <dbReference type="ChEBI" id="CHEBI:17754"/>
        <dbReference type="ChEBI" id="CHEBI:30616"/>
        <dbReference type="ChEBI" id="CHEBI:57597"/>
        <dbReference type="ChEBI" id="CHEBI:456216"/>
        <dbReference type="EC" id="2.7.1.30"/>
    </reaction>
</comment>
<feature type="binding site" evidence="10">
    <location>
        <position position="16"/>
    </location>
    <ligand>
        <name>ADP</name>
        <dbReference type="ChEBI" id="CHEBI:456216"/>
    </ligand>
</feature>
<dbReference type="GO" id="GO:0006072">
    <property type="term" value="P:glycerol-3-phosphate metabolic process"/>
    <property type="evidence" value="ECO:0007669"/>
    <property type="project" value="InterPro"/>
</dbReference>
<dbReference type="NCBIfam" id="NF000756">
    <property type="entry name" value="PRK00047.1"/>
    <property type="match status" value="1"/>
</dbReference>
<dbReference type="PROSITE" id="PS00933">
    <property type="entry name" value="FGGY_KINASES_1"/>
    <property type="match status" value="1"/>
</dbReference>
<gene>
    <name evidence="10 14" type="primary">glpK</name>
    <name evidence="14" type="ORF">SMSRO_SF018450</name>
</gene>
<feature type="binding site" evidence="10">
    <location>
        <position position="247"/>
    </location>
    <ligand>
        <name>glycerol</name>
        <dbReference type="ChEBI" id="CHEBI:17754"/>
    </ligand>
</feature>
<feature type="binding site" evidence="10">
    <location>
        <position position="83"/>
    </location>
    <ligand>
        <name>sn-glycerol 3-phosphate</name>
        <dbReference type="ChEBI" id="CHEBI:57597"/>
    </ligand>
</feature>
<feature type="binding site" evidence="10">
    <location>
        <position position="14"/>
    </location>
    <ligand>
        <name>ATP</name>
        <dbReference type="ChEBI" id="CHEBI:30616"/>
    </ligand>
</feature>
<dbReference type="InterPro" id="IPR018485">
    <property type="entry name" value="FGGY_C"/>
</dbReference>
<evidence type="ECO:0000259" key="12">
    <source>
        <dbReference type="Pfam" id="PF00370"/>
    </source>
</evidence>
<feature type="binding site" evidence="10">
    <location>
        <position position="12"/>
    </location>
    <ligand>
        <name>ATP</name>
        <dbReference type="ChEBI" id="CHEBI:30616"/>
    </ligand>
</feature>
<feature type="binding site" evidence="10">
    <location>
        <position position="82"/>
    </location>
    <ligand>
        <name>sn-glycerol 3-phosphate</name>
        <dbReference type="ChEBI" id="CHEBI:57597"/>
    </ligand>
</feature>
<evidence type="ECO:0000256" key="7">
    <source>
        <dbReference type="ARBA" id="ARBA00022840"/>
    </source>
</evidence>
<keyword evidence="15" id="KW-1185">Reference proteome</keyword>
<feature type="domain" description="Carbohydrate kinase FGGY C-terminal" evidence="13">
    <location>
        <begin position="264"/>
        <end position="452"/>
    </location>
</feature>
<dbReference type="AlphaFoldDB" id="A0A2P6FET6"/>
<dbReference type="PIRSF" id="PIRSF000538">
    <property type="entry name" value="GlpK"/>
    <property type="match status" value="1"/>
</dbReference>
<dbReference type="FunFam" id="3.30.420.40:FF:000007">
    <property type="entry name" value="Glycerol kinase"/>
    <property type="match status" value="1"/>
</dbReference>
<keyword evidence="7 10" id="KW-0067">ATP-binding</keyword>
<feature type="binding site" evidence="10">
    <location>
        <position position="269"/>
    </location>
    <ligand>
        <name>ADP</name>
        <dbReference type="ChEBI" id="CHEBI:456216"/>
    </ligand>
</feature>